<evidence type="ECO:0000313" key="3">
    <source>
        <dbReference type="Proteomes" id="UP000054558"/>
    </source>
</evidence>
<feature type="region of interest" description="Disordered" evidence="1">
    <location>
        <begin position="153"/>
        <end position="234"/>
    </location>
</feature>
<feature type="compositionally biased region" description="Polar residues" evidence="1">
    <location>
        <begin position="743"/>
        <end position="760"/>
    </location>
</feature>
<protein>
    <submittedName>
        <fullName evidence="2">Uncharacterized protein</fullName>
    </submittedName>
</protein>
<dbReference type="Proteomes" id="UP000054558">
    <property type="component" value="Unassembled WGS sequence"/>
</dbReference>
<dbReference type="EMBL" id="DF237217">
    <property type="protein sequence ID" value="GAQ86068.1"/>
    <property type="molecule type" value="Genomic_DNA"/>
</dbReference>
<dbReference type="AlphaFoldDB" id="A0A1Y1IDA3"/>
<name>A0A1Y1IDA3_KLENI</name>
<feature type="region of interest" description="Disordered" evidence="1">
    <location>
        <begin position="579"/>
        <end position="875"/>
    </location>
</feature>
<dbReference type="OMA" id="ESERWHS"/>
<feature type="compositionally biased region" description="Basic and acidic residues" evidence="1">
    <location>
        <begin position="525"/>
        <end position="549"/>
    </location>
</feature>
<organism evidence="2 3">
    <name type="scientific">Klebsormidium nitens</name>
    <name type="common">Green alga</name>
    <name type="synonym">Ulothrix nitens</name>
    <dbReference type="NCBI Taxonomy" id="105231"/>
    <lineage>
        <taxon>Eukaryota</taxon>
        <taxon>Viridiplantae</taxon>
        <taxon>Streptophyta</taxon>
        <taxon>Klebsormidiophyceae</taxon>
        <taxon>Klebsormidiales</taxon>
        <taxon>Klebsormidiaceae</taxon>
        <taxon>Klebsormidium</taxon>
    </lineage>
</organism>
<feature type="compositionally biased region" description="Basic and acidic residues" evidence="1">
    <location>
        <begin position="797"/>
        <end position="814"/>
    </location>
</feature>
<keyword evidence="3" id="KW-1185">Reference proteome</keyword>
<evidence type="ECO:0000256" key="1">
    <source>
        <dbReference type="SAM" id="MobiDB-lite"/>
    </source>
</evidence>
<feature type="region of interest" description="Disordered" evidence="1">
    <location>
        <begin position="419"/>
        <end position="451"/>
    </location>
</feature>
<sequence length="875" mass="93877">MPNGFLGWQGCRPANQHDQVPGLASLRAEVKERQQKAVGLFEATRLRAWLRQRQPREQLRCMRADPREGSKYGLKQQERRQRTSRMGGKLHTLARLMRKELVGSARRGSLTSPPPSLAARGIPATSMDVDDQLQQPALTSIQDRRLAELGGDASALYPDAPSPRPRKSPLGGGITAAPVDVDKQLQQPGPPSIEDPHMAPTMEAPGPAQRTPDAAQRTPDAAQRSPPDRKSVQGKRVFRRNAGRVCGLAREQCGPAGLLWTRSNWDGAFEAAVSGLEGLIGVPDSELLEGFGRVVASTAAAHLEGLKQRGTVRAARRARRAKVASGSPRSPRRRRGIEQLETKADPHSLCCHVCGATAVWGLRGSKGGGQVEYSCKDHDHSFGSFRIDKDRAAWVREREWRRVEAELERLEDELRKMDEESSSAEAPALRACSSPVFDEPTFKSPPPSTEPMSHALLARRENIEAVRAASDKGRRTGDAVYFQEGFFVPGHPSISGNPFSEDNDLENGPARSESEGEGEDIEGVEFQRDEESSDEEAPRDRAMLDDAPLKEPNPVVQLGLLQRAAGASDSEVLAEMVRRRFKPRAPRGRLRVLEDSSSSSCADENHPPPADMEAEAGRGASPPASTTAAVDGDSAATPPPTAQAAAAPEASAFKLGGEPGDSVRSKAPVQSNPVWGTEVMACSTVRPTQPPTPPSAGAREDPGPSSSASRPASAPRPAAAEPAPVVIHEIPEPRGPGYMQLKAGTNVSQIMRGAPTSSPPSRGELANLPKLLPQEGLATLATARTDVPASQLQGRKRSLDARSPEDDARAREDGGEQATPIDEASSSIDRRALPPSSEDEAQETESEGEGENIEGAEYEPRDGVGRGDPRGSRDD</sequence>
<feature type="region of interest" description="Disordered" evidence="1">
    <location>
        <begin position="491"/>
        <end position="555"/>
    </location>
</feature>
<reference evidence="2 3" key="1">
    <citation type="journal article" date="2014" name="Nat. Commun.">
        <title>Klebsormidium flaccidum genome reveals primary factors for plant terrestrial adaptation.</title>
        <authorList>
            <person name="Hori K."/>
            <person name="Maruyama F."/>
            <person name="Fujisawa T."/>
            <person name="Togashi T."/>
            <person name="Yamamoto N."/>
            <person name="Seo M."/>
            <person name="Sato S."/>
            <person name="Yamada T."/>
            <person name="Mori H."/>
            <person name="Tajima N."/>
            <person name="Moriyama T."/>
            <person name="Ikeuchi M."/>
            <person name="Watanabe M."/>
            <person name="Wada H."/>
            <person name="Kobayashi K."/>
            <person name="Saito M."/>
            <person name="Masuda T."/>
            <person name="Sasaki-Sekimoto Y."/>
            <person name="Mashiguchi K."/>
            <person name="Awai K."/>
            <person name="Shimojima M."/>
            <person name="Masuda S."/>
            <person name="Iwai M."/>
            <person name="Nobusawa T."/>
            <person name="Narise T."/>
            <person name="Kondo S."/>
            <person name="Saito H."/>
            <person name="Sato R."/>
            <person name="Murakawa M."/>
            <person name="Ihara Y."/>
            <person name="Oshima-Yamada Y."/>
            <person name="Ohtaka K."/>
            <person name="Satoh M."/>
            <person name="Sonobe K."/>
            <person name="Ishii M."/>
            <person name="Ohtani R."/>
            <person name="Kanamori-Sato M."/>
            <person name="Honoki R."/>
            <person name="Miyazaki D."/>
            <person name="Mochizuki H."/>
            <person name="Umetsu J."/>
            <person name="Higashi K."/>
            <person name="Shibata D."/>
            <person name="Kamiya Y."/>
            <person name="Sato N."/>
            <person name="Nakamura Y."/>
            <person name="Tabata S."/>
            <person name="Ida S."/>
            <person name="Kurokawa K."/>
            <person name="Ohta H."/>
        </authorList>
    </citation>
    <scope>NUCLEOTIDE SEQUENCE [LARGE SCALE GENOMIC DNA]</scope>
    <source>
        <strain evidence="2 3">NIES-2285</strain>
    </source>
</reference>
<accession>A0A1Y1IDA3</accession>
<feature type="compositionally biased region" description="Basic and acidic residues" evidence="1">
    <location>
        <begin position="67"/>
        <end position="81"/>
    </location>
</feature>
<proteinExistence type="predicted"/>
<evidence type="ECO:0000313" key="2">
    <source>
        <dbReference type="EMBL" id="GAQ86068.1"/>
    </source>
</evidence>
<feature type="compositionally biased region" description="Low complexity" evidence="1">
    <location>
        <begin position="642"/>
        <end position="652"/>
    </location>
</feature>
<feature type="compositionally biased region" description="Basic residues" evidence="1">
    <location>
        <begin position="579"/>
        <end position="590"/>
    </location>
</feature>
<feature type="compositionally biased region" description="Basic and acidic residues" evidence="1">
    <location>
        <begin position="858"/>
        <end position="875"/>
    </location>
</feature>
<feature type="region of interest" description="Disordered" evidence="1">
    <location>
        <begin position="67"/>
        <end position="87"/>
    </location>
</feature>
<gene>
    <name evidence="2" type="ORF">KFL_002680140</name>
</gene>
<feature type="compositionally biased region" description="Low complexity" evidence="1">
    <location>
        <begin position="703"/>
        <end position="724"/>
    </location>
</feature>
<feature type="compositionally biased region" description="Acidic residues" evidence="1">
    <location>
        <begin position="837"/>
        <end position="857"/>
    </location>
</feature>
<feature type="region of interest" description="Disordered" evidence="1">
    <location>
        <begin position="314"/>
        <end position="337"/>
    </location>
</feature>